<dbReference type="GeneID" id="17282916"/>
<dbReference type="HOGENOM" id="CLU_1079407_0_0_1"/>
<dbReference type="OMA" id="DHEHREY"/>
<dbReference type="eggNOG" id="ENOG502SZJN">
    <property type="taxonomic scope" value="Eukaryota"/>
</dbReference>
<dbReference type="AlphaFoldDB" id="A0A0D3KPG2"/>
<evidence type="ECO:0000313" key="2">
    <source>
        <dbReference type="EnsemblProtists" id="EOD37647"/>
    </source>
</evidence>
<organism evidence="2 3">
    <name type="scientific">Emiliania huxleyi (strain CCMP1516)</name>
    <dbReference type="NCBI Taxonomy" id="280463"/>
    <lineage>
        <taxon>Eukaryota</taxon>
        <taxon>Haptista</taxon>
        <taxon>Haptophyta</taxon>
        <taxon>Prymnesiophyceae</taxon>
        <taxon>Isochrysidales</taxon>
        <taxon>Noelaerhabdaceae</taxon>
        <taxon>Emiliania</taxon>
    </lineage>
</organism>
<dbReference type="Pfam" id="PF25255">
    <property type="entry name" value="WHD_RNase_II"/>
    <property type="match status" value="1"/>
</dbReference>
<protein>
    <recommendedName>
        <fullName evidence="1">Ribonuclease II winged helix domain-containing protein</fullName>
    </recommendedName>
</protein>
<dbReference type="Proteomes" id="UP000013827">
    <property type="component" value="Unassembled WGS sequence"/>
</dbReference>
<dbReference type="RefSeq" id="XP_005790076.1">
    <property type="nucleotide sequence ID" value="XM_005790019.1"/>
</dbReference>
<dbReference type="KEGG" id="ehx:EMIHUDRAFT_454827"/>
<feature type="domain" description="Ribonuclease II winged helix" evidence="1">
    <location>
        <begin position="151"/>
        <end position="204"/>
    </location>
</feature>
<accession>A0A0D3KPG2</accession>
<keyword evidence="3" id="KW-1185">Reference proteome</keyword>
<reference evidence="2" key="2">
    <citation type="submission" date="2024-10" db="UniProtKB">
        <authorList>
            <consortium name="EnsemblProtists"/>
        </authorList>
    </citation>
    <scope>IDENTIFICATION</scope>
</reference>
<evidence type="ECO:0000259" key="1">
    <source>
        <dbReference type="Pfam" id="PF25255"/>
    </source>
</evidence>
<reference evidence="3" key="1">
    <citation type="journal article" date="2013" name="Nature">
        <title>Pan genome of the phytoplankton Emiliania underpins its global distribution.</title>
        <authorList>
            <person name="Read B.A."/>
            <person name="Kegel J."/>
            <person name="Klute M.J."/>
            <person name="Kuo A."/>
            <person name="Lefebvre S.C."/>
            <person name="Maumus F."/>
            <person name="Mayer C."/>
            <person name="Miller J."/>
            <person name="Monier A."/>
            <person name="Salamov A."/>
            <person name="Young J."/>
            <person name="Aguilar M."/>
            <person name="Claverie J.M."/>
            <person name="Frickenhaus S."/>
            <person name="Gonzalez K."/>
            <person name="Herman E.K."/>
            <person name="Lin Y.C."/>
            <person name="Napier J."/>
            <person name="Ogata H."/>
            <person name="Sarno A.F."/>
            <person name="Shmutz J."/>
            <person name="Schroeder D."/>
            <person name="de Vargas C."/>
            <person name="Verret F."/>
            <person name="von Dassow P."/>
            <person name="Valentin K."/>
            <person name="Van de Peer Y."/>
            <person name="Wheeler G."/>
            <person name="Dacks J.B."/>
            <person name="Delwiche C.F."/>
            <person name="Dyhrman S.T."/>
            <person name="Glockner G."/>
            <person name="John U."/>
            <person name="Richards T."/>
            <person name="Worden A.Z."/>
            <person name="Zhang X."/>
            <person name="Grigoriev I.V."/>
            <person name="Allen A.E."/>
            <person name="Bidle K."/>
            <person name="Borodovsky M."/>
            <person name="Bowler C."/>
            <person name="Brownlee C."/>
            <person name="Cock J.M."/>
            <person name="Elias M."/>
            <person name="Gladyshev V.N."/>
            <person name="Groth M."/>
            <person name="Guda C."/>
            <person name="Hadaegh A."/>
            <person name="Iglesias-Rodriguez M.D."/>
            <person name="Jenkins J."/>
            <person name="Jones B.M."/>
            <person name="Lawson T."/>
            <person name="Leese F."/>
            <person name="Lindquist E."/>
            <person name="Lobanov A."/>
            <person name="Lomsadze A."/>
            <person name="Malik S.B."/>
            <person name="Marsh M.E."/>
            <person name="Mackinder L."/>
            <person name="Mock T."/>
            <person name="Mueller-Roeber B."/>
            <person name="Pagarete A."/>
            <person name="Parker M."/>
            <person name="Probert I."/>
            <person name="Quesneville H."/>
            <person name="Raines C."/>
            <person name="Rensing S.A."/>
            <person name="Riano-Pachon D.M."/>
            <person name="Richier S."/>
            <person name="Rokitta S."/>
            <person name="Shiraiwa Y."/>
            <person name="Soanes D.M."/>
            <person name="van der Giezen M."/>
            <person name="Wahlund T.M."/>
            <person name="Williams B."/>
            <person name="Wilson W."/>
            <person name="Wolfe G."/>
            <person name="Wurch L.L."/>
        </authorList>
    </citation>
    <scope>NUCLEOTIDE SEQUENCE</scope>
</reference>
<proteinExistence type="predicted"/>
<evidence type="ECO:0000313" key="3">
    <source>
        <dbReference type="Proteomes" id="UP000013827"/>
    </source>
</evidence>
<name>A0A0D3KPG2_EMIH1</name>
<dbReference type="EnsemblProtists" id="EOD37647">
    <property type="protein sequence ID" value="EOD37647"/>
    <property type="gene ID" value="EMIHUDRAFT_454827"/>
</dbReference>
<dbReference type="InterPro" id="IPR057324">
    <property type="entry name" value="WH_RNase_II"/>
</dbReference>
<dbReference type="PaxDb" id="2903-EOD37647"/>
<sequence length="258" mass="27332">MGAGCTVPKSMFFVGAPLGFAPLVSISTRTSSYSLHRSAVEYSLRRSAVFLKEASDEAEPPSLHGVGSICEFDEGKQGHARGLLGVIIKAESKAKGGARYEVLDADGRTHPIKAAQVRATFAASKKLKDPLDAPLVLADYVRVAEKAPTELGVEPEMLEVAWELASEADAPLSAKQILGVIDEALCASPVQLFAAYRLLTSEELMHSLHSACRDVGRVFFKAIGDKYKAKAAKAVAASKSALCSAADADAYGDEFCLV</sequence>